<dbReference type="InterPro" id="IPR023352">
    <property type="entry name" value="MAPEG-like_dom_sf"/>
</dbReference>
<evidence type="ECO:0000313" key="6">
    <source>
        <dbReference type="EMBL" id="MDQ2070669.1"/>
    </source>
</evidence>
<dbReference type="SUPFAM" id="SSF161084">
    <property type="entry name" value="MAPEG domain-like"/>
    <property type="match status" value="1"/>
</dbReference>
<dbReference type="Proteomes" id="UP001239019">
    <property type="component" value="Unassembled WGS sequence"/>
</dbReference>
<dbReference type="InterPro" id="IPR001129">
    <property type="entry name" value="Membr-assoc_MAPEG"/>
</dbReference>
<sequence length="134" mass="15018">MWEAWGLVGASLLFALAWFPASVAKQQTYGTGWLASNRDQQDLPPMPRWGERAIRAHENLKENFPAWAALVLLVIALDWQNAATAWAAVLFPLARLGHMASYIGGWFWPRFLFYCVGIACTLILVVVCLLQLLS</sequence>
<evidence type="ECO:0000256" key="2">
    <source>
        <dbReference type="ARBA" id="ARBA00022692"/>
    </source>
</evidence>
<feature type="transmembrane region" description="Helical" evidence="5">
    <location>
        <begin position="111"/>
        <end position="133"/>
    </location>
</feature>
<dbReference type="PANTHER" id="PTHR35371">
    <property type="entry name" value="INNER MEMBRANE PROTEIN"/>
    <property type="match status" value="1"/>
</dbReference>
<organism evidence="6 7">
    <name type="scientific">Natronospira bacteriovora</name>
    <dbReference type="NCBI Taxonomy" id="3069753"/>
    <lineage>
        <taxon>Bacteria</taxon>
        <taxon>Pseudomonadati</taxon>
        <taxon>Pseudomonadota</taxon>
        <taxon>Gammaproteobacteria</taxon>
        <taxon>Natronospirales</taxon>
        <taxon>Natronospiraceae</taxon>
        <taxon>Natronospira</taxon>
    </lineage>
</organism>
<name>A0ABU0W9F7_9GAMM</name>
<dbReference type="Gene3D" id="1.20.120.550">
    <property type="entry name" value="Membrane associated eicosanoid/glutathione metabolism-like domain"/>
    <property type="match status" value="1"/>
</dbReference>
<evidence type="ECO:0000256" key="5">
    <source>
        <dbReference type="SAM" id="Phobius"/>
    </source>
</evidence>
<proteinExistence type="predicted"/>
<reference evidence="6 7" key="1">
    <citation type="submission" date="2023-08" db="EMBL/GenBank/DDBJ databases">
        <title>Whole-genome sequencing of halo(alkali)philic microorganisms from hypersaline lakes.</title>
        <authorList>
            <person name="Sorokin D.Y."/>
            <person name="Abbas B."/>
            <person name="Merkel A.Y."/>
        </authorList>
    </citation>
    <scope>NUCLEOTIDE SEQUENCE [LARGE SCALE GENOMIC DNA]</scope>
    <source>
        <strain evidence="6 7">AB-CW4</strain>
    </source>
</reference>
<accession>A0ABU0W9F7</accession>
<comment type="subcellular location">
    <subcellularLocation>
        <location evidence="1">Membrane</location>
    </subcellularLocation>
</comment>
<keyword evidence="2 5" id="KW-0812">Transmembrane</keyword>
<dbReference type="Pfam" id="PF01124">
    <property type="entry name" value="MAPEG"/>
    <property type="match status" value="1"/>
</dbReference>
<dbReference type="PANTHER" id="PTHR35371:SF1">
    <property type="entry name" value="BLR7753 PROTEIN"/>
    <property type="match status" value="1"/>
</dbReference>
<keyword evidence="4 5" id="KW-0472">Membrane</keyword>
<keyword evidence="3 5" id="KW-1133">Transmembrane helix</keyword>
<evidence type="ECO:0000313" key="7">
    <source>
        <dbReference type="Proteomes" id="UP001239019"/>
    </source>
</evidence>
<gene>
    <name evidence="6" type="ORF">RBH19_12380</name>
</gene>
<dbReference type="EMBL" id="JAVDDT010000009">
    <property type="protein sequence ID" value="MDQ2070669.1"/>
    <property type="molecule type" value="Genomic_DNA"/>
</dbReference>
<keyword evidence="7" id="KW-1185">Reference proteome</keyword>
<protein>
    <submittedName>
        <fullName evidence="6">MAPEG family protein</fullName>
    </submittedName>
</protein>
<evidence type="ECO:0000256" key="4">
    <source>
        <dbReference type="ARBA" id="ARBA00023136"/>
    </source>
</evidence>
<feature type="transmembrane region" description="Helical" evidence="5">
    <location>
        <begin position="66"/>
        <end position="91"/>
    </location>
</feature>
<comment type="caution">
    <text evidence="6">The sequence shown here is derived from an EMBL/GenBank/DDBJ whole genome shotgun (WGS) entry which is preliminary data.</text>
</comment>
<dbReference type="RefSeq" id="WP_306729168.1">
    <property type="nucleotide sequence ID" value="NZ_JAVDDT010000009.1"/>
</dbReference>
<evidence type="ECO:0000256" key="1">
    <source>
        <dbReference type="ARBA" id="ARBA00004370"/>
    </source>
</evidence>
<evidence type="ECO:0000256" key="3">
    <source>
        <dbReference type="ARBA" id="ARBA00022989"/>
    </source>
</evidence>